<dbReference type="Proteomes" id="UP001275315">
    <property type="component" value="Unassembled WGS sequence"/>
</dbReference>
<evidence type="ECO:0000313" key="2">
    <source>
        <dbReference type="Proteomes" id="UP001275315"/>
    </source>
</evidence>
<dbReference type="RefSeq" id="WP_320380168.1">
    <property type="nucleotide sequence ID" value="NZ_JAWDIQ010000002.1"/>
</dbReference>
<name>A0ABU5CVE4_9BACI</name>
<gene>
    <name evidence="1" type="ORF">RWD45_13335</name>
</gene>
<dbReference type="EMBL" id="JAWDIQ010000002">
    <property type="protein sequence ID" value="MDY0409373.1"/>
    <property type="molecule type" value="Genomic_DNA"/>
</dbReference>
<comment type="caution">
    <text evidence="1">The sequence shown here is derived from an EMBL/GenBank/DDBJ whole genome shotgun (WGS) entry which is preliminary data.</text>
</comment>
<reference evidence="1 2" key="1">
    <citation type="submission" date="2023-10" db="EMBL/GenBank/DDBJ databases">
        <title>Virgibacillus soli CC-YMP-6 genome.</title>
        <authorList>
            <person name="Miliotis G."/>
            <person name="Sengupta P."/>
            <person name="Hameed A."/>
            <person name="Chuvochina M."/>
            <person name="Mcdonagh F."/>
            <person name="Simpson A.C."/>
            <person name="Singh N.K."/>
            <person name="Rekha P.D."/>
            <person name="Raman K."/>
            <person name="Hugenholtz P."/>
            <person name="Venkateswaran K."/>
        </authorList>
    </citation>
    <scope>NUCLEOTIDE SEQUENCE [LARGE SCALE GENOMIC DNA]</scope>
    <source>
        <strain evidence="1 2">CC-YMP-6</strain>
    </source>
</reference>
<proteinExistence type="predicted"/>
<accession>A0ABU5CVE4</accession>
<evidence type="ECO:0000313" key="1">
    <source>
        <dbReference type="EMBL" id="MDY0409373.1"/>
    </source>
</evidence>
<sequence>MRVVEDSPSMVEDSHSMVEVTGSVVEVILSEAVNPLVPNV</sequence>
<organism evidence="1 2">
    <name type="scientific">Paracerasibacillus soli</name>
    <dbReference type="NCBI Taxonomy" id="480284"/>
    <lineage>
        <taxon>Bacteria</taxon>
        <taxon>Bacillati</taxon>
        <taxon>Bacillota</taxon>
        <taxon>Bacilli</taxon>
        <taxon>Bacillales</taxon>
        <taxon>Bacillaceae</taxon>
        <taxon>Paracerasibacillus</taxon>
    </lineage>
</organism>
<keyword evidence="2" id="KW-1185">Reference proteome</keyword>
<protein>
    <submittedName>
        <fullName evidence="1">Uncharacterized protein</fullName>
    </submittedName>
</protein>